<name>A0AAD8Z996_9TELE</name>
<keyword evidence="1" id="KW-0479">Metal-binding</keyword>
<dbReference type="GO" id="GO:0005737">
    <property type="term" value="C:cytoplasm"/>
    <property type="evidence" value="ECO:0007669"/>
    <property type="project" value="UniProtKB-ARBA"/>
</dbReference>
<proteinExistence type="predicted"/>
<dbReference type="Gene3D" id="2.60.120.920">
    <property type="match status" value="1"/>
</dbReference>
<accession>A0AAD8Z996</accession>
<reference evidence="5" key="1">
    <citation type="submission" date="2023-03" db="EMBL/GenBank/DDBJ databases">
        <title>Electrophorus voltai genome.</title>
        <authorList>
            <person name="Bian C."/>
        </authorList>
    </citation>
    <scope>NUCLEOTIDE SEQUENCE</scope>
    <source>
        <strain evidence="5">CB-2022</strain>
        <tissue evidence="5">Muscle</tissue>
    </source>
</reference>
<organism evidence="5 6">
    <name type="scientific">Electrophorus voltai</name>
    <dbReference type="NCBI Taxonomy" id="2609070"/>
    <lineage>
        <taxon>Eukaryota</taxon>
        <taxon>Metazoa</taxon>
        <taxon>Chordata</taxon>
        <taxon>Craniata</taxon>
        <taxon>Vertebrata</taxon>
        <taxon>Euteleostomi</taxon>
        <taxon>Actinopterygii</taxon>
        <taxon>Neopterygii</taxon>
        <taxon>Teleostei</taxon>
        <taxon>Ostariophysi</taxon>
        <taxon>Gymnotiformes</taxon>
        <taxon>Gymnotoidei</taxon>
        <taxon>Gymnotidae</taxon>
        <taxon>Electrophorus</taxon>
    </lineage>
</organism>
<evidence type="ECO:0000256" key="3">
    <source>
        <dbReference type="ARBA" id="ARBA00022833"/>
    </source>
</evidence>
<dbReference type="EMBL" id="JAROKS010000017">
    <property type="protein sequence ID" value="KAK1793989.1"/>
    <property type="molecule type" value="Genomic_DNA"/>
</dbReference>
<feature type="non-terminal residue" evidence="5">
    <location>
        <position position="1"/>
    </location>
</feature>
<evidence type="ECO:0000313" key="5">
    <source>
        <dbReference type="EMBL" id="KAK1793989.1"/>
    </source>
</evidence>
<dbReference type="InterPro" id="IPR001870">
    <property type="entry name" value="B30.2/SPRY"/>
</dbReference>
<dbReference type="GO" id="GO:0008270">
    <property type="term" value="F:zinc ion binding"/>
    <property type="evidence" value="ECO:0007669"/>
    <property type="project" value="UniProtKB-KW"/>
</dbReference>
<dbReference type="Pfam" id="PF00622">
    <property type="entry name" value="SPRY"/>
    <property type="match status" value="1"/>
</dbReference>
<evidence type="ECO:0000256" key="1">
    <source>
        <dbReference type="ARBA" id="ARBA00022723"/>
    </source>
</evidence>
<evidence type="ECO:0000259" key="4">
    <source>
        <dbReference type="PROSITE" id="PS50188"/>
    </source>
</evidence>
<dbReference type="InterPro" id="IPR043136">
    <property type="entry name" value="B30.2/SPRY_sf"/>
</dbReference>
<dbReference type="Proteomes" id="UP001239994">
    <property type="component" value="Unassembled WGS sequence"/>
</dbReference>
<evidence type="ECO:0000313" key="6">
    <source>
        <dbReference type="Proteomes" id="UP001239994"/>
    </source>
</evidence>
<dbReference type="PROSITE" id="PS50188">
    <property type="entry name" value="B302_SPRY"/>
    <property type="match status" value="1"/>
</dbReference>
<dbReference type="AlphaFoldDB" id="A0AAD8Z996"/>
<protein>
    <recommendedName>
        <fullName evidence="4">B30.2/SPRY domain-containing protein</fullName>
    </recommendedName>
</protein>
<dbReference type="Pfam" id="PF13765">
    <property type="entry name" value="PRY"/>
    <property type="match status" value="1"/>
</dbReference>
<dbReference type="PANTHER" id="PTHR25465:SF14">
    <property type="entry name" value="E3 UBIQUITIN-PROTEIN LIGASE TRIM65"/>
    <property type="match status" value="1"/>
</dbReference>
<dbReference type="InterPro" id="IPR006574">
    <property type="entry name" value="PRY"/>
</dbReference>
<dbReference type="PANTHER" id="PTHR25465">
    <property type="entry name" value="B-BOX DOMAIN CONTAINING"/>
    <property type="match status" value="1"/>
</dbReference>
<keyword evidence="3" id="KW-0862">Zinc</keyword>
<dbReference type="PRINTS" id="PR01407">
    <property type="entry name" value="BUTYPHLNCDUF"/>
</dbReference>
<dbReference type="InterPro" id="IPR013320">
    <property type="entry name" value="ConA-like_dom_sf"/>
</dbReference>
<dbReference type="SMART" id="SM00589">
    <property type="entry name" value="PRY"/>
    <property type="match status" value="1"/>
</dbReference>
<comment type="caution">
    <text evidence="5">The sequence shown here is derived from an EMBL/GenBank/DDBJ whole genome shotgun (WGS) entry which is preliminary data.</text>
</comment>
<dbReference type="InterPro" id="IPR003877">
    <property type="entry name" value="SPRY_dom"/>
</dbReference>
<gene>
    <name evidence="5" type="ORF">P4O66_010909</name>
</gene>
<dbReference type="InterPro" id="IPR051051">
    <property type="entry name" value="E3_ubiq-ligase_TRIM/RNF"/>
</dbReference>
<dbReference type="SUPFAM" id="SSF49899">
    <property type="entry name" value="Concanavalin A-like lectins/glucanases"/>
    <property type="match status" value="1"/>
</dbReference>
<evidence type="ECO:0000256" key="2">
    <source>
        <dbReference type="ARBA" id="ARBA00022771"/>
    </source>
</evidence>
<sequence length="409" mass="46612">DAKIPPLPQNSSTFTSIYHTQHKTILNMLLHLMPTSSSTDNTHSKVDEDEEVKKTAALKEKMKRKYDDIKRVLDEDLRITLCQLDMEEEAMERTIEENIERCYHLTQDLDQQLAEISIQLDMKISHDQVPAMPGRRGSLLILLCFSKTLRCVKNRRKLLLVTSTCPDSGRIMETLTTTDPELVQMDEVKNEQLLSLTMNLLLFIRSQVPVTKKLFQTYAQEVVLNPDSAHPKLIISPAGDCATYTDTWQEVAENPSRFDTILNVISQEGFKEGRNYWEVQVSGKTYWEVGLTYPNIPRKGHEEDCWLGRGPESWCVEYFNGDYTAWHKGVPYRLSHVTGKNFERIGIFSTFYGGLLCFLGADTMTPLFSFCAGMFTDTLHQAVCPGHDNQGTNWKSLLICDASRSAPIL</sequence>
<keyword evidence="2" id="KW-0863">Zinc-finger</keyword>
<keyword evidence="6" id="KW-1185">Reference proteome</keyword>
<feature type="domain" description="B30.2/SPRY" evidence="4">
    <location>
        <begin position="202"/>
        <end position="406"/>
    </location>
</feature>
<dbReference type="InterPro" id="IPR003879">
    <property type="entry name" value="Butyrophylin_SPRY"/>
</dbReference>